<dbReference type="SUPFAM" id="SSF56112">
    <property type="entry name" value="Protein kinase-like (PK-like)"/>
    <property type="match status" value="1"/>
</dbReference>
<sequence>MAMGPLVAGDPRRLGDYLLAGRLGAGGQGVVYDAYDDAGRRVAIKVVRADLLEHPQLRARFAREVLAAGRVAPFCTARVIAAEMDGDQPYVVSEHIAGPTLQQAVEERGVYGPGELHRLATGIATALTAIHEAGVVHRDLKPHNVILGPDGPRVIDFGVARVEGATVTGDGRPIGTPAYMSPEQVNGEVAGQAADVWAWGGVVLFAATGSPPFGSGHATAVYHRVLTTKPDLSRLDEPLRELVSAAMARDPLRRPAARALLLRLVGGGDEAEPLLRAGVKAARDVLTPQVRADPSLGELAEDAYRRLGPGLRAHVPHILLRLVLPGDGADVALRRVPVADLRGGEVTEDVLESVLGAFRAAGLVLREGDTVTLVSAALMRAWPRMRGWVELTRDGLRVHGTLHEAARAWALNGRAPGDLYRGSALRAALHWQSGDRSSLLTLNPLERSFLDASATQERRRQRARRQVRAGVAVLAAALLAVAVIVVPRWQAEGRQRDVLAAKETARLAGLLRPTAPKEAMLLSVAAYRLAGQEPDAVAALRGALAQREIDVVAPPAPGGEVHVGLSANGRRLVVRDGVASVWDVAARGPAGEVRGLPRSITDAALSPDGGRLAVATRRSIRLWNVTTGRPDGPAFPNGALEVAFNGTGTALVAHAAEQTWQVWNLGGPLAAPMTATGLDLDGMSVSPDGRTAVALYENGRYRIETRDGPPPQALPAKGGAAAFSPDGRTLAVSDGTDVRFWDLAAGRWRAAVLGGAGALSVAYDPRGDHLATYDGTAVSLWTKGGRRLLRHPLGNVEGDVRFGPGGETLQCLLASGAVSVLDVGALTRPEPIVKRTRAAALSPDGRYAALQGATTELVEVSSGRTLKLLRRTPSLDAVLAFSADGRLLAGVTGTSRVTVWEVPGGSRVSTLDIGADQVAALAFRPSDGALAVAPITRTWRPLQLWNPRTGQRVGEVDHAGGPRLAFDPRGTSLAVGGVETSALLDLAGGHHLERPFGDGTDGVLAVAYGPGGRTVATGWTATGVDLWDSAERKVTRHLLPPAGADPDQFDVAAFSPDGQILAAGGFLGKVWMWRTEDGRLLGEPAPAHAGPVLALAFDPDGRMLHSLGADGALHHHPVDAGRAAAEVCRRAGGTLSPDRWAERIRGAAYRPVC</sequence>
<dbReference type="PROSITE" id="PS50011">
    <property type="entry name" value="PROTEIN_KINASE_DOM"/>
    <property type="match status" value="1"/>
</dbReference>
<dbReference type="PROSITE" id="PS00108">
    <property type="entry name" value="PROTEIN_KINASE_ST"/>
    <property type="match status" value="1"/>
</dbReference>
<dbReference type="InterPro" id="IPR000719">
    <property type="entry name" value="Prot_kinase_dom"/>
</dbReference>
<name>A0A5S4G9D9_9ACTN</name>
<dbReference type="SMART" id="SM00220">
    <property type="entry name" value="S_TKc"/>
    <property type="match status" value="1"/>
</dbReference>
<dbReference type="InterPro" id="IPR008271">
    <property type="entry name" value="Ser/Thr_kinase_AS"/>
</dbReference>
<dbReference type="GO" id="GO:0005524">
    <property type="term" value="F:ATP binding"/>
    <property type="evidence" value="ECO:0007669"/>
    <property type="project" value="InterPro"/>
</dbReference>
<dbReference type="Pfam" id="PF20703">
    <property type="entry name" value="nSTAND1"/>
    <property type="match status" value="1"/>
</dbReference>
<dbReference type="InterPro" id="IPR015943">
    <property type="entry name" value="WD40/YVTN_repeat-like_dom_sf"/>
</dbReference>
<reference evidence="2 3" key="1">
    <citation type="submission" date="2019-05" db="EMBL/GenBank/DDBJ databases">
        <title>Draft genome sequence of Nonomuraea zeae DSM 100528.</title>
        <authorList>
            <person name="Saricaoglu S."/>
            <person name="Isik K."/>
        </authorList>
    </citation>
    <scope>NUCLEOTIDE SEQUENCE [LARGE SCALE GENOMIC DNA]</scope>
    <source>
        <strain evidence="2 3">DSM 100528</strain>
    </source>
</reference>
<evidence type="ECO:0000313" key="2">
    <source>
        <dbReference type="EMBL" id="TMR29071.1"/>
    </source>
</evidence>
<dbReference type="InterPro" id="IPR001680">
    <property type="entry name" value="WD40_rpt"/>
</dbReference>
<dbReference type="CDD" id="cd14014">
    <property type="entry name" value="STKc_PknB_like"/>
    <property type="match status" value="1"/>
</dbReference>
<dbReference type="SMART" id="SM00320">
    <property type="entry name" value="WD40"/>
    <property type="match status" value="7"/>
</dbReference>
<dbReference type="PANTHER" id="PTHR19879:SF9">
    <property type="entry name" value="TRANSCRIPTION INITIATION FACTOR TFIID SUBUNIT 5"/>
    <property type="match status" value="1"/>
</dbReference>
<dbReference type="Gene3D" id="1.10.510.10">
    <property type="entry name" value="Transferase(Phosphotransferase) domain 1"/>
    <property type="match status" value="1"/>
</dbReference>
<protein>
    <recommendedName>
        <fullName evidence="1">Protein kinase domain-containing protein</fullName>
    </recommendedName>
</protein>
<evidence type="ECO:0000259" key="1">
    <source>
        <dbReference type="PROSITE" id="PS50011"/>
    </source>
</evidence>
<feature type="domain" description="Protein kinase" evidence="1">
    <location>
        <begin position="17"/>
        <end position="275"/>
    </location>
</feature>
<dbReference type="EMBL" id="VCKX01000128">
    <property type="protein sequence ID" value="TMR29071.1"/>
    <property type="molecule type" value="Genomic_DNA"/>
</dbReference>
<dbReference type="Proteomes" id="UP000306628">
    <property type="component" value="Unassembled WGS sequence"/>
</dbReference>
<organism evidence="2 3">
    <name type="scientific">Nonomuraea zeae</name>
    <dbReference type="NCBI Taxonomy" id="1642303"/>
    <lineage>
        <taxon>Bacteria</taxon>
        <taxon>Bacillati</taxon>
        <taxon>Actinomycetota</taxon>
        <taxon>Actinomycetes</taxon>
        <taxon>Streptosporangiales</taxon>
        <taxon>Streptosporangiaceae</taxon>
        <taxon>Nonomuraea</taxon>
    </lineage>
</organism>
<dbReference type="InterPro" id="IPR011047">
    <property type="entry name" value="Quinoprotein_ADH-like_sf"/>
</dbReference>
<dbReference type="SUPFAM" id="SSF51004">
    <property type="entry name" value="C-terminal (heme d1) domain of cytochrome cd1-nitrite reductase"/>
    <property type="match status" value="1"/>
</dbReference>
<accession>A0A5S4G9D9</accession>
<dbReference type="OrthoDB" id="582179at2"/>
<proteinExistence type="predicted"/>
<gene>
    <name evidence="2" type="ORF">ETD85_33705</name>
</gene>
<dbReference type="InterPro" id="IPR011048">
    <property type="entry name" value="Haem_d1_sf"/>
</dbReference>
<comment type="caution">
    <text evidence="2">The sequence shown here is derived from an EMBL/GenBank/DDBJ whole genome shotgun (WGS) entry which is preliminary data.</text>
</comment>
<dbReference type="PANTHER" id="PTHR19879">
    <property type="entry name" value="TRANSCRIPTION INITIATION FACTOR TFIID"/>
    <property type="match status" value="1"/>
</dbReference>
<dbReference type="AlphaFoldDB" id="A0A5S4G9D9"/>
<dbReference type="Gene3D" id="2.130.10.10">
    <property type="entry name" value="YVTN repeat-like/Quinoprotein amine dehydrogenase"/>
    <property type="match status" value="3"/>
</dbReference>
<dbReference type="Gene3D" id="3.30.200.20">
    <property type="entry name" value="Phosphorylase Kinase, domain 1"/>
    <property type="match status" value="1"/>
</dbReference>
<dbReference type="SUPFAM" id="SSF50998">
    <property type="entry name" value="Quinoprotein alcohol dehydrogenase-like"/>
    <property type="match status" value="1"/>
</dbReference>
<dbReference type="InterPro" id="IPR011009">
    <property type="entry name" value="Kinase-like_dom_sf"/>
</dbReference>
<evidence type="ECO:0000313" key="3">
    <source>
        <dbReference type="Proteomes" id="UP000306628"/>
    </source>
</evidence>
<keyword evidence="3" id="KW-1185">Reference proteome</keyword>
<dbReference type="GO" id="GO:0004672">
    <property type="term" value="F:protein kinase activity"/>
    <property type="evidence" value="ECO:0007669"/>
    <property type="project" value="InterPro"/>
</dbReference>
<dbReference type="InterPro" id="IPR049052">
    <property type="entry name" value="nSTAND1"/>
</dbReference>
<dbReference type="Pfam" id="PF00069">
    <property type="entry name" value="Pkinase"/>
    <property type="match status" value="1"/>
</dbReference>